<dbReference type="RefSeq" id="WP_057858183.1">
    <property type="nucleotide sequence ID" value="NZ_LLYB01000058.1"/>
</dbReference>
<dbReference type="PANTHER" id="PTHR33840">
    <property type="match status" value="1"/>
</dbReference>
<dbReference type="PANTHER" id="PTHR33840:SF1">
    <property type="entry name" value="TLE1 PHOSPHOLIPASE DOMAIN-CONTAINING PROTEIN"/>
    <property type="match status" value="1"/>
</dbReference>
<reference evidence="2 3" key="1">
    <citation type="submission" date="2014-03" db="EMBL/GenBank/DDBJ databases">
        <title>Bradyrhizobium valentinum sp. nov., isolated from effective nodules of Lupinus mariae-josephae, a lupine endemic of basic-lime soils in Eastern Spain.</title>
        <authorList>
            <person name="Duran D."/>
            <person name="Rey L."/>
            <person name="Navarro A."/>
            <person name="Busquets A."/>
            <person name="Imperial J."/>
            <person name="Ruiz-Argueso T."/>
        </authorList>
    </citation>
    <scope>NUCLEOTIDE SEQUENCE [LARGE SCALE GENOMIC DNA]</scope>
    <source>
        <strain evidence="2 3">CCBAU 23086</strain>
    </source>
</reference>
<dbReference type="OrthoDB" id="4378831at2"/>
<evidence type="ECO:0000259" key="1">
    <source>
        <dbReference type="Pfam" id="PF09994"/>
    </source>
</evidence>
<organism evidence="2 3">
    <name type="scientific">Bradyrhizobium lablabi</name>
    <dbReference type="NCBI Taxonomy" id="722472"/>
    <lineage>
        <taxon>Bacteria</taxon>
        <taxon>Pseudomonadati</taxon>
        <taxon>Pseudomonadota</taxon>
        <taxon>Alphaproteobacteria</taxon>
        <taxon>Hyphomicrobiales</taxon>
        <taxon>Nitrobacteraceae</taxon>
        <taxon>Bradyrhizobium</taxon>
    </lineage>
</organism>
<dbReference type="AlphaFoldDB" id="A0A0R3MZ37"/>
<gene>
    <name evidence="2" type="ORF">CQ14_25770</name>
</gene>
<sequence length="452" mass="51540">MGKNIAIFADGTGNTVGKCPTNVLRLCKMADIRNPHGQLVIYDPGVGTRATPAELRDEFRRPGSTCECNGPLPIEDSIEPFLLKRLAAWLLGLGFGYGTERNIKRLYSELAKHYEPGDRVYLFGFSRGAFTARALAGLIYRCGLVKRCHRDKIDEGYGLYRKHFEQAKSSEELRRKKEEVRKFREKYSHPCNIRFLGIFDTVKSVGYLLPKNLPHTRHNPIVQTVCHALSLHERRSFYAPTTWGGLDADTRPAVYVPACWGSGRYGPAIRWQDVKEVWFAGCHSDVGGGYPQECSSPADVSLRWMLEEARAHGLVISHEAEVNELATTITKGHLHDELARHETWKDWRRWIFWKDCAWWTLWRVVDRCPRQDLENEPPPPRKIWRYGSAGPRDIGASLRGGRIAVHSTALSCYEPKDYPWKGLKENLIVTEKYENSIAAEECGCRADWVPDI</sequence>
<accession>A0A0R3MZ37</accession>
<name>A0A0R3MZ37_9BRAD</name>
<feature type="domain" description="T6SS Phospholipase effector Tle1-like catalytic" evidence="1">
    <location>
        <begin position="3"/>
        <end position="308"/>
    </location>
</feature>
<comment type="caution">
    <text evidence="2">The sequence shown here is derived from an EMBL/GenBank/DDBJ whole genome shotgun (WGS) entry which is preliminary data.</text>
</comment>
<protein>
    <recommendedName>
        <fullName evidence="1">T6SS Phospholipase effector Tle1-like catalytic domain-containing protein</fullName>
    </recommendedName>
</protein>
<dbReference type="Pfam" id="PF09994">
    <property type="entry name" value="T6SS_Tle1-like_cat"/>
    <property type="match status" value="1"/>
</dbReference>
<evidence type="ECO:0000313" key="2">
    <source>
        <dbReference type="EMBL" id="KRR25083.1"/>
    </source>
</evidence>
<dbReference type="EMBL" id="LLYB01000058">
    <property type="protein sequence ID" value="KRR25083.1"/>
    <property type="molecule type" value="Genomic_DNA"/>
</dbReference>
<dbReference type="InterPro" id="IPR018712">
    <property type="entry name" value="Tle1-like_cat"/>
</dbReference>
<evidence type="ECO:0000313" key="3">
    <source>
        <dbReference type="Proteomes" id="UP000051660"/>
    </source>
</evidence>
<dbReference type="Proteomes" id="UP000051660">
    <property type="component" value="Unassembled WGS sequence"/>
</dbReference>
<proteinExistence type="predicted"/>